<dbReference type="OrthoDB" id="273067at2759"/>
<evidence type="ECO:0000313" key="1">
    <source>
        <dbReference type="EMBL" id="MQL82789.1"/>
    </source>
</evidence>
<dbReference type="AlphaFoldDB" id="A0A843USM6"/>
<sequence>MPDWSFLPCRIHREEEGGLAGNVLVVRIGTSIMDGGDVVVVAGGGSVLSSLLRSRVWDSEPLPFYLSHRPEQASLLGQGGCRRPGPWDALSPVPENNAIAINVQESSIFSAAGDAHAYSWDVVCILPRQMQSLGNLMFMMVDYLVWMQFSLDVISFGLRKV</sequence>
<feature type="non-terminal residue" evidence="1">
    <location>
        <position position="161"/>
    </location>
</feature>
<proteinExistence type="predicted"/>
<organism evidence="1 2">
    <name type="scientific">Colocasia esculenta</name>
    <name type="common">Wild taro</name>
    <name type="synonym">Arum esculentum</name>
    <dbReference type="NCBI Taxonomy" id="4460"/>
    <lineage>
        <taxon>Eukaryota</taxon>
        <taxon>Viridiplantae</taxon>
        <taxon>Streptophyta</taxon>
        <taxon>Embryophyta</taxon>
        <taxon>Tracheophyta</taxon>
        <taxon>Spermatophyta</taxon>
        <taxon>Magnoliopsida</taxon>
        <taxon>Liliopsida</taxon>
        <taxon>Araceae</taxon>
        <taxon>Aroideae</taxon>
        <taxon>Colocasieae</taxon>
        <taxon>Colocasia</taxon>
    </lineage>
</organism>
<reference evidence="1" key="1">
    <citation type="submission" date="2017-07" db="EMBL/GenBank/DDBJ databases">
        <title>Taro Niue Genome Assembly and Annotation.</title>
        <authorList>
            <person name="Atibalentja N."/>
            <person name="Keating K."/>
            <person name="Fields C.J."/>
        </authorList>
    </citation>
    <scope>NUCLEOTIDE SEQUENCE</scope>
    <source>
        <strain evidence="1">Niue_2</strain>
        <tissue evidence="1">Leaf</tissue>
    </source>
</reference>
<keyword evidence="2" id="KW-1185">Reference proteome</keyword>
<accession>A0A843USM6</accession>
<evidence type="ECO:0000313" key="2">
    <source>
        <dbReference type="Proteomes" id="UP000652761"/>
    </source>
</evidence>
<dbReference type="Proteomes" id="UP000652761">
    <property type="component" value="Unassembled WGS sequence"/>
</dbReference>
<dbReference type="EMBL" id="NMUH01000653">
    <property type="protein sequence ID" value="MQL82789.1"/>
    <property type="molecule type" value="Genomic_DNA"/>
</dbReference>
<protein>
    <submittedName>
        <fullName evidence="1">Uncharacterized protein</fullName>
    </submittedName>
</protein>
<gene>
    <name evidence="1" type="ORF">Taro_015265</name>
</gene>
<name>A0A843USM6_COLES</name>
<comment type="caution">
    <text evidence="1">The sequence shown here is derived from an EMBL/GenBank/DDBJ whole genome shotgun (WGS) entry which is preliminary data.</text>
</comment>